<dbReference type="RefSeq" id="WP_344302763.1">
    <property type="nucleotide sequence ID" value="NZ_BAAAQQ010000003.1"/>
</dbReference>
<evidence type="ECO:0000313" key="3">
    <source>
        <dbReference type="Proteomes" id="UP001500575"/>
    </source>
</evidence>
<comment type="caution">
    <text evidence="2">The sequence shown here is derived from an EMBL/GenBank/DDBJ whole genome shotgun (WGS) entry which is preliminary data.</text>
</comment>
<dbReference type="Proteomes" id="UP001500575">
    <property type="component" value="Unassembled WGS sequence"/>
</dbReference>
<evidence type="ECO:0000313" key="2">
    <source>
        <dbReference type="EMBL" id="GAA2119370.1"/>
    </source>
</evidence>
<organism evidence="2 3">
    <name type="scientific">Nocardioides bigeumensis</name>
    <dbReference type="NCBI Taxonomy" id="433657"/>
    <lineage>
        <taxon>Bacteria</taxon>
        <taxon>Bacillati</taxon>
        <taxon>Actinomycetota</taxon>
        <taxon>Actinomycetes</taxon>
        <taxon>Propionibacteriales</taxon>
        <taxon>Nocardioidaceae</taxon>
        <taxon>Nocardioides</taxon>
    </lineage>
</organism>
<accession>A0ABP5JKP6</accession>
<keyword evidence="3" id="KW-1185">Reference proteome</keyword>
<feature type="chain" id="PRO_5045514048" description="Neutral zinc metallopeptidase" evidence="1">
    <location>
        <begin position="31"/>
        <end position="373"/>
    </location>
</feature>
<name>A0ABP5JKP6_9ACTN</name>
<gene>
    <name evidence="2" type="ORF">GCM10009843_12030</name>
</gene>
<dbReference type="EMBL" id="BAAAQQ010000003">
    <property type="protein sequence ID" value="GAA2119370.1"/>
    <property type="molecule type" value="Genomic_DNA"/>
</dbReference>
<keyword evidence="1" id="KW-0732">Signal</keyword>
<feature type="signal peptide" evidence="1">
    <location>
        <begin position="1"/>
        <end position="30"/>
    </location>
</feature>
<evidence type="ECO:0000256" key="1">
    <source>
        <dbReference type="SAM" id="SignalP"/>
    </source>
</evidence>
<sequence>MNNLSRLSVALGSGLVLSLGALAPVATATAAPSQAPAATHAQDLIHNPGKDFIERGVTPSECGPTLLDEYFGAQVASISDEDFAFLLEHIDTIFDVPTYEPLFFGTAGDGAHDLTLHAQQLRQTFRDLKKFWAGSAHDGVQFDDIQLMAMHGDVLLDADRIAKTLTLLVQEGFYDLTPEEIATEAETVASYMQSAGDFYDNPLWTLNAYAFSAEGDPDPLVQGLPDKLVFGDGILDFLDWAGLGDVGTRAVMGHEFGHHIQYEIGTFDDEPADPSEATRRTELMADAYASYFMVHKKGEAINKKRAVDAVLTSYSVGDCSFDSSGHHGTPLQRQRAAEWGADLAMAASPKSYVLDATVFEEMFDAALPGIISG</sequence>
<protein>
    <recommendedName>
        <fullName evidence="4">Neutral zinc metallopeptidase</fullName>
    </recommendedName>
</protein>
<proteinExistence type="predicted"/>
<evidence type="ECO:0008006" key="4">
    <source>
        <dbReference type="Google" id="ProtNLM"/>
    </source>
</evidence>
<reference evidence="3" key="1">
    <citation type="journal article" date="2019" name="Int. J. Syst. Evol. Microbiol.">
        <title>The Global Catalogue of Microorganisms (GCM) 10K type strain sequencing project: providing services to taxonomists for standard genome sequencing and annotation.</title>
        <authorList>
            <consortium name="The Broad Institute Genomics Platform"/>
            <consortium name="The Broad Institute Genome Sequencing Center for Infectious Disease"/>
            <person name="Wu L."/>
            <person name="Ma J."/>
        </authorList>
    </citation>
    <scope>NUCLEOTIDE SEQUENCE [LARGE SCALE GENOMIC DNA]</scope>
    <source>
        <strain evidence="3">JCM 16021</strain>
    </source>
</reference>